<proteinExistence type="predicted"/>
<name>L5LR55_MYODS</name>
<evidence type="ECO:0000313" key="3">
    <source>
        <dbReference type="Proteomes" id="UP000010556"/>
    </source>
</evidence>
<feature type="region of interest" description="Disordered" evidence="1">
    <location>
        <begin position="1"/>
        <end position="74"/>
    </location>
</feature>
<organism evidence="2 3">
    <name type="scientific">Myotis davidii</name>
    <name type="common">David's myotis</name>
    <dbReference type="NCBI Taxonomy" id="225400"/>
    <lineage>
        <taxon>Eukaryota</taxon>
        <taxon>Metazoa</taxon>
        <taxon>Chordata</taxon>
        <taxon>Craniata</taxon>
        <taxon>Vertebrata</taxon>
        <taxon>Euteleostomi</taxon>
        <taxon>Mammalia</taxon>
        <taxon>Eutheria</taxon>
        <taxon>Laurasiatheria</taxon>
        <taxon>Chiroptera</taxon>
        <taxon>Yangochiroptera</taxon>
        <taxon>Vespertilionidae</taxon>
        <taxon>Myotis</taxon>
    </lineage>
</organism>
<reference evidence="3" key="1">
    <citation type="journal article" date="2013" name="Science">
        <title>Comparative analysis of bat genomes provides insight into the evolution of flight and immunity.</title>
        <authorList>
            <person name="Zhang G."/>
            <person name="Cowled C."/>
            <person name="Shi Z."/>
            <person name="Huang Z."/>
            <person name="Bishop-Lilly K.A."/>
            <person name="Fang X."/>
            <person name="Wynne J.W."/>
            <person name="Xiong Z."/>
            <person name="Baker M.L."/>
            <person name="Zhao W."/>
            <person name="Tachedjian M."/>
            <person name="Zhu Y."/>
            <person name="Zhou P."/>
            <person name="Jiang X."/>
            <person name="Ng J."/>
            <person name="Yang L."/>
            <person name="Wu L."/>
            <person name="Xiao J."/>
            <person name="Feng Y."/>
            <person name="Chen Y."/>
            <person name="Sun X."/>
            <person name="Zhang Y."/>
            <person name="Marsh G.A."/>
            <person name="Crameri G."/>
            <person name="Broder C.C."/>
            <person name="Frey K.G."/>
            <person name="Wang L.F."/>
            <person name="Wang J."/>
        </authorList>
    </citation>
    <scope>NUCLEOTIDE SEQUENCE [LARGE SCALE GENOMIC DNA]</scope>
</reference>
<protein>
    <submittedName>
        <fullName evidence="2">Uncharacterized protein</fullName>
    </submittedName>
</protein>
<feature type="compositionally biased region" description="Polar residues" evidence="1">
    <location>
        <begin position="50"/>
        <end position="62"/>
    </location>
</feature>
<accession>L5LR55</accession>
<dbReference type="AlphaFoldDB" id="L5LR55"/>
<keyword evidence="3" id="KW-1185">Reference proteome</keyword>
<gene>
    <name evidence="2" type="ORF">MDA_GLEAN10000478</name>
</gene>
<dbReference type="EMBL" id="KB109128">
    <property type="protein sequence ID" value="ELK28522.1"/>
    <property type="molecule type" value="Genomic_DNA"/>
</dbReference>
<dbReference type="Proteomes" id="UP000010556">
    <property type="component" value="Unassembled WGS sequence"/>
</dbReference>
<sequence length="74" mass="7399">MGVLTPIVPPLVSSSGGSDPVLFCSTPDSNDVQGSDVSLVASKELRDGTPGSSGHRLQSVTGPQLGHGQPGSSR</sequence>
<feature type="compositionally biased region" description="Polar residues" evidence="1">
    <location>
        <begin position="26"/>
        <end position="36"/>
    </location>
</feature>
<evidence type="ECO:0000313" key="2">
    <source>
        <dbReference type="EMBL" id="ELK28522.1"/>
    </source>
</evidence>
<evidence type="ECO:0000256" key="1">
    <source>
        <dbReference type="SAM" id="MobiDB-lite"/>
    </source>
</evidence>